<evidence type="ECO:0000256" key="2">
    <source>
        <dbReference type="ARBA" id="ARBA00023125"/>
    </source>
</evidence>
<dbReference type="PROSITE" id="PS01124">
    <property type="entry name" value="HTH_ARAC_FAMILY_2"/>
    <property type="match status" value="1"/>
</dbReference>
<evidence type="ECO:0000256" key="1">
    <source>
        <dbReference type="ARBA" id="ARBA00023015"/>
    </source>
</evidence>
<dbReference type="SUPFAM" id="SSF46689">
    <property type="entry name" value="Homeodomain-like"/>
    <property type="match status" value="2"/>
</dbReference>
<dbReference type="InterPro" id="IPR050204">
    <property type="entry name" value="AraC_XylS_family_regulators"/>
</dbReference>
<dbReference type="InterPro" id="IPR018062">
    <property type="entry name" value="HTH_AraC-typ_CS"/>
</dbReference>
<dbReference type="SMART" id="SM00342">
    <property type="entry name" value="HTH_ARAC"/>
    <property type="match status" value="1"/>
</dbReference>
<organism evidence="5 6">
    <name type="scientific">Prosthecobacter debontii</name>
    <dbReference type="NCBI Taxonomy" id="48467"/>
    <lineage>
        <taxon>Bacteria</taxon>
        <taxon>Pseudomonadati</taxon>
        <taxon>Verrucomicrobiota</taxon>
        <taxon>Verrucomicrobiia</taxon>
        <taxon>Verrucomicrobiales</taxon>
        <taxon>Verrucomicrobiaceae</taxon>
        <taxon>Prosthecobacter</taxon>
    </lineage>
</organism>
<dbReference type="OrthoDB" id="9776408at2"/>
<dbReference type="Pfam" id="PF08448">
    <property type="entry name" value="PAS_4"/>
    <property type="match status" value="1"/>
</dbReference>
<dbReference type="Gene3D" id="1.10.10.60">
    <property type="entry name" value="Homeodomain-like"/>
    <property type="match status" value="1"/>
</dbReference>
<dbReference type="EMBL" id="FUYE01000003">
    <property type="protein sequence ID" value="SKA85617.1"/>
    <property type="molecule type" value="Genomic_DNA"/>
</dbReference>
<dbReference type="PRINTS" id="PR00032">
    <property type="entry name" value="HTHARAC"/>
</dbReference>
<dbReference type="InterPro" id="IPR009057">
    <property type="entry name" value="Homeodomain-like_sf"/>
</dbReference>
<keyword evidence="1" id="KW-0805">Transcription regulation</keyword>
<name>A0A1T4X862_9BACT</name>
<feature type="domain" description="HTH araC/xylS-type" evidence="4">
    <location>
        <begin position="166"/>
        <end position="264"/>
    </location>
</feature>
<evidence type="ECO:0000313" key="5">
    <source>
        <dbReference type="EMBL" id="SKA85617.1"/>
    </source>
</evidence>
<proteinExistence type="predicted"/>
<dbReference type="STRING" id="48467.SAMN02745166_01169"/>
<evidence type="ECO:0000313" key="6">
    <source>
        <dbReference type="Proteomes" id="UP000190774"/>
    </source>
</evidence>
<keyword evidence="2" id="KW-0238">DNA-binding</keyword>
<dbReference type="Gene3D" id="3.30.450.20">
    <property type="entry name" value="PAS domain"/>
    <property type="match status" value="1"/>
</dbReference>
<dbReference type="SUPFAM" id="SSF55785">
    <property type="entry name" value="PYP-like sensor domain (PAS domain)"/>
    <property type="match status" value="1"/>
</dbReference>
<dbReference type="PANTHER" id="PTHR46796">
    <property type="entry name" value="HTH-TYPE TRANSCRIPTIONAL ACTIVATOR RHAS-RELATED"/>
    <property type="match status" value="1"/>
</dbReference>
<dbReference type="Proteomes" id="UP000190774">
    <property type="component" value="Unassembled WGS sequence"/>
</dbReference>
<gene>
    <name evidence="5" type="ORF">SAMN02745166_01169</name>
</gene>
<evidence type="ECO:0000256" key="3">
    <source>
        <dbReference type="ARBA" id="ARBA00023163"/>
    </source>
</evidence>
<evidence type="ECO:0000259" key="4">
    <source>
        <dbReference type="PROSITE" id="PS01124"/>
    </source>
</evidence>
<dbReference type="InterPro" id="IPR013656">
    <property type="entry name" value="PAS_4"/>
</dbReference>
<dbReference type="InterPro" id="IPR018060">
    <property type="entry name" value="HTH_AraC"/>
</dbReference>
<protein>
    <submittedName>
        <fullName evidence="5">PAS fold-containing protein</fullName>
    </submittedName>
</protein>
<reference evidence="6" key="1">
    <citation type="submission" date="2017-02" db="EMBL/GenBank/DDBJ databases">
        <authorList>
            <person name="Varghese N."/>
            <person name="Submissions S."/>
        </authorList>
    </citation>
    <scope>NUCLEOTIDE SEQUENCE [LARGE SCALE GENOMIC DNA]</scope>
    <source>
        <strain evidence="6">ATCC 700200</strain>
    </source>
</reference>
<dbReference type="Pfam" id="PF12833">
    <property type="entry name" value="HTH_18"/>
    <property type="match status" value="1"/>
</dbReference>
<dbReference type="InterPro" id="IPR035965">
    <property type="entry name" value="PAS-like_dom_sf"/>
</dbReference>
<sequence length="274" mass="31524">MRNATLLKPRPLQRRSATVIKRWQQERQRWLGTLAPTSLFHPLFDHIPGVHFFAKNREGHLMFASEGLRQRYSIQDESDILGMTDFDLNPGTMAQAYVEDDGQLLQGKTQRIERVELWWDRQGMPDWFLVIKLPILDKTDQIQGVMGLLRRPDEAERRLPIFQTVAQAVEIIRRDYAKPLLVEDIAVSCGQSLRQLQRRFQASFGISPQEFLLKTRVLAAAQLLDTSALSVAEIARCCGFADQGAFTQHFRRRTGLTPTSYRQKKAPLEPINKL</sequence>
<keyword evidence="6" id="KW-1185">Reference proteome</keyword>
<dbReference type="GO" id="GO:0043565">
    <property type="term" value="F:sequence-specific DNA binding"/>
    <property type="evidence" value="ECO:0007669"/>
    <property type="project" value="InterPro"/>
</dbReference>
<dbReference type="PANTHER" id="PTHR46796:SF13">
    <property type="entry name" value="HTH-TYPE TRANSCRIPTIONAL ACTIVATOR RHAS"/>
    <property type="match status" value="1"/>
</dbReference>
<dbReference type="AlphaFoldDB" id="A0A1T4X862"/>
<dbReference type="PROSITE" id="PS00041">
    <property type="entry name" value="HTH_ARAC_FAMILY_1"/>
    <property type="match status" value="1"/>
</dbReference>
<dbReference type="InterPro" id="IPR020449">
    <property type="entry name" value="Tscrpt_reg_AraC-type_HTH"/>
</dbReference>
<accession>A0A1T4X862</accession>
<keyword evidence="3" id="KW-0804">Transcription</keyword>
<dbReference type="GO" id="GO:0003700">
    <property type="term" value="F:DNA-binding transcription factor activity"/>
    <property type="evidence" value="ECO:0007669"/>
    <property type="project" value="InterPro"/>
</dbReference>